<feature type="chain" id="PRO_5008769809" evidence="1">
    <location>
        <begin position="18"/>
        <end position="404"/>
    </location>
</feature>
<dbReference type="EnsemblProtists" id="EKX32924">
    <property type="protein sequence ID" value="EKX32924"/>
    <property type="gene ID" value="GUITHDRAFT_166586"/>
</dbReference>
<dbReference type="GeneID" id="17289669"/>
<dbReference type="PANTHER" id="PTHR38360">
    <property type="entry name" value="OS03G0120000 PROTEIN"/>
    <property type="match status" value="1"/>
</dbReference>
<feature type="signal peptide" evidence="1">
    <location>
        <begin position="1"/>
        <end position="17"/>
    </location>
</feature>
<keyword evidence="1" id="KW-0732">Signal</keyword>
<dbReference type="AlphaFoldDB" id="L1IAJ2"/>
<dbReference type="PANTHER" id="PTHR38360:SF1">
    <property type="entry name" value="F12P19.7"/>
    <property type="match status" value="1"/>
</dbReference>
<sequence length="404" mass="44651">MRFAALILVGTISLSAGNSINQWTYDNGYKVSVGTVSSCNENVDQFPDKVAPLFAKYGITYKNTYKIVENKVLNKKYVLYQRGCSRPAAADGQDIDGVFEIPLSKVYMSSSTYFGFMELMGERSSMRIINGLYSSSPCLHRQVSDGWTKNAPFTNWCSSTLGYCDLKDTDNNATTPNVQVPNEALNALKIEGSFCTTGLVCKNPIMVSDISENNFYAAGEWIEYFSVFFNREAIVGQFADTTRQRWVTSSEFAMSIQDKKRVLFVSYWKEAYPAYGTYKGWEVKTCDPSTSYTRYCELVKAAGAIAVNSDTSALAVFDFGRKADPSGGTEWLAGGQLQPDALLLDVIKSVYPDKVPKHEFVFMRNLLDSVKSGSLDCANVPTQLGCPMTGKELIAKCTDLSATV</sequence>
<reference evidence="4" key="2">
    <citation type="submission" date="2012-11" db="EMBL/GenBank/DDBJ databases">
        <authorList>
            <person name="Kuo A."/>
            <person name="Curtis B.A."/>
            <person name="Tanifuji G."/>
            <person name="Burki F."/>
            <person name="Gruber A."/>
            <person name="Irimia M."/>
            <person name="Maruyama S."/>
            <person name="Arias M.C."/>
            <person name="Ball S.G."/>
            <person name="Gile G.H."/>
            <person name="Hirakawa Y."/>
            <person name="Hopkins J.F."/>
            <person name="Rensing S.A."/>
            <person name="Schmutz J."/>
            <person name="Symeonidi A."/>
            <person name="Elias M."/>
            <person name="Eveleigh R.J."/>
            <person name="Herman E.K."/>
            <person name="Klute M.J."/>
            <person name="Nakayama T."/>
            <person name="Obornik M."/>
            <person name="Reyes-Prieto A."/>
            <person name="Armbrust E.V."/>
            <person name="Aves S.J."/>
            <person name="Beiko R.G."/>
            <person name="Coutinho P."/>
            <person name="Dacks J.B."/>
            <person name="Durnford D.G."/>
            <person name="Fast N.M."/>
            <person name="Green B.R."/>
            <person name="Grisdale C."/>
            <person name="Hempe F."/>
            <person name="Henrissat B."/>
            <person name="Hoppner M.P."/>
            <person name="Ishida K.-I."/>
            <person name="Kim E."/>
            <person name="Koreny L."/>
            <person name="Kroth P.G."/>
            <person name="Liu Y."/>
            <person name="Malik S.-B."/>
            <person name="Maier U.G."/>
            <person name="McRose D."/>
            <person name="Mock T."/>
            <person name="Neilson J.A."/>
            <person name="Onodera N.T."/>
            <person name="Poole A.M."/>
            <person name="Pritham E.J."/>
            <person name="Richards T.A."/>
            <person name="Rocap G."/>
            <person name="Roy S.W."/>
            <person name="Sarai C."/>
            <person name="Schaack S."/>
            <person name="Shirato S."/>
            <person name="Slamovits C.H."/>
            <person name="Spencer D.F."/>
            <person name="Suzuki S."/>
            <person name="Worden A.Z."/>
            <person name="Zauner S."/>
            <person name="Barry K."/>
            <person name="Bell C."/>
            <person name="Bharti A.K."/>
            <person name="Crow J.A."/>
            <person name="Grimwood J."/>
            <person name="Kramer R."/>
            <person name="Lindquist E."/>
            <person name="Lucas S."/>
            <person name="Salamov A."/>
            <person name="McFadden G.I."/>
            <person name="Lane C.E."/>
            <person name="Keeling P.J."/>
            <person name="Gray M.W."/>
            <person name="Grigoriev I.V."/>
            <person name="Archibald J.M."/>
        </authorList>
    </citation>
    <scope>NUCLEOTIDE SEQUENCE</scope>
    <source>
        <strain evidence="4">CCMP2712</strain>
    </source>
</reference>
<dbReference type="OMA" id="TWIWRIS"/>
<dbReference type="STRING" id="905079.L1IAJ2"/>
<keyword evidence="4" id="KW-1185">Reference proteome</keyword>
<dbReference type="RefSeq" id="XP_005819904.1">
    <property type="nucleotide sequence ID" value="XM_005819847.1"/>
</dbReference>
<feature type="non-terminal residue" evidence="2">
    <location>
        <position position="1"/>
    </location>
</feature>
<dbReference type="EMBL" id="JH993164">
    <property type="protein sequence ID" value="EKX32924.1"/>
    <property type="molecule type" value="Genomic_DNA"/>
</dbReference>
<evidence type="ECO:0000256" key="1">
    <source>
        <dbReference type="SAM" id="SignalP"/>
    </source>
</evidence>
<dbReference type="OrthoDB" id="409848at2759"/>
<dbReference type="KEGG" id="gtt:GUITHDRAFT_166586"/>
<dbReference type="HOGENOM" id="CLU_607576_0_0_1"/>
<evidence type="ECO:0000313" key="3">
    <source>
        <dbReference type="EnsemblProtists" id="EKX32924"/>
    </source>
</evidence>
<name>L1IAJ2_GUITC</name>
<accession>L1IAJ2</accession>
<reference evidence="2 4" key="1">
    <citation type="journal article" date="2012" name="Nature">
        <title>Algal genomes reveal evolutionary mosaicism and the fate of nucleomorphs.</title>
        <authorList>
            <consortium name="DOE Joint Genome Institute"/>
            <person name="Curtis B.A."/>
            <person name="Tanifuji G."/>
            <person name="Burki F."/>
            <person name="Gruber A."/>
            <person name="Irimia M."/>
            <person name="Maruyama S."/>
            <person name="Arias M.C."/>
            <person name="Ball S.G."/>
            <person name="Gile G.H."/>
            <person name="Hirakawa Y."/>
            <person name="Hopkins J.F."/>
            <person name="Kuo A."/>
            <person name="Rensing S.A."/>
            <person name="Schmutz J."/>
            <person name="Symeonidi A."/>
            <person name="Elias M."/>
            <person name="Eveleigh R.J."/>
            <person name="Herman E.K."/>
            <person name="Klute M.J."/>
            <person name="Nakayama T."/>
            <person name="Obornik M."/>
            <person name="Reyes-Prieto A."/>
            <person name="Armbrust E.V."/>
            <person name="Aves S.J."/>
            <person name="Beiko R.G."/>
            <person name="Coutinho P."/>
            <person name="Dacks J.B."/>
            <person name="Durnford D.G."/>
            <person name="Fast N.M."/>
            <person name="Green B.R."/>
            <person name="Grisdale C.J."/>
            <person name="Hempel F."/>
            <person name="Henrissat B."/>
            <person name="Hoppner M.P."/>
            <person name="Ishida K."/>
            <person name="Kim E."/>
            <person name="Koreny L."/>
            <person name="Kroth P.G."/>
            <person name="Liu Y."/>
            <person name="Malik S.B."/>
            <person name="Maier U.G."/>
            <person name="McRose D."/>
            <person name="Mock T."/>
            <person name="Neilson J.A."/>
            <person name="Onodera N.T."/>
            <person name="Poole A.M."/>
            <person name="Pritham E.J."/>
            <person name="Richards T.A."/>
            <person name="Rocap G."/>
            <person name="Roy S.W."/>
            <person name="Sarai C."/>
            <person name="Schaack S."/>
            <person name="Shirato S."/>
            <person name="Slamovits C.H."/>
            <person name="Spencer D.F."/>
            <person name="Suzuki S."/>
            <person name="Worden A.Z."/>
            <person name="Zauner S."/>
            <person name="Barry K."/>
            <person name="Bell C."/>
            <person name="Bharti A.K."/>
            <person name="Crow J.A."/>
            <person name="Grimwood J."/>
            <person name="Kramer R."/>
            <person name="Lindquist E."/>
            <person name="Lucas S."/>
            <person name="Salamov A."/>
            <person name="McFadden G.I."/>
            <person name="Lane C.E."/>
            <person name="Keeling P.J."/>
            <person name="Gray M.W."/>
            <person name="Grigoriev I.V."/>
            <person name="Archibald J.M."/>
        </authorList>
    </citation>
    <scope>NUCLEOTIDE SEQUENCE</scope>
    <source>
        <strain evidence="2 4">CCMP2712</strain>
    </source>
</reference>
<organism evidence="2">
    <name type="scientific">Guillardia theta (strain CCMP2712)</name>
    <name type="common">Cryptophyte</name>
    <dbReference type="NCBI Taxonomy" id="905079"/>
    <lineage>
        <taxon>Eukaryota</taxon>
        <taxon>Cryptophyceae</taxon>
        <taxon>Pyrenomonadales</taxon>
        <taxon>Geminigeraceae</taxon>
        <taxon>Guillardia</taxon>
    </lineage>
</organism>
<evidence type="ECO:0000313" key="4">
    <source>
        <dbReference type="Proteomes" id="UP000011087"/>
    </source>
</evidence>
<gene>
    <name evidence="2" type="ORF">GUITHDRAFT_166586</name>
</gene>
<dbReference type="PaxDb" id="55529-EKX32924"/>
<dbReference type="Proteomes" id="UP000011087">
    <property type="component" value="Unassembled WGS sequence"/>
</dbReference>
<reference evidence="3" key="3">
    <citation type="submission" date="2016-03" db="UniProtKB">
        <authorList>
            <consortium name="EnsemblProtists"/>
        </authorList>
    </citation>
    <scope>IDENTIFICATION</scope>
</reference>
<proteinExistence type="predicted"/>
<protein>
    <submittedName>
        <fullName evidence="2 3">Uncharacterized protein</fullName>
    </submittedName>
</protein>
<evidence type="ECO:0000313" key="2">
    <source>
        <dbReference type="EMBL" id="EKX32924.1"/>
    </source>
</evidence>